<keyword evidence="2 4" id="KW-0863">Zinc-finger</keyword>
<dbReference type="Proteomes" id="UP000029121">
    <property type="component" value="Unassembled WGS sequence"/>
</dbReference>
<evidence type="ECO:0000256" key="5">
    <source>
        <dbReference type="SAM" id="SignalP"/>
    </source>
</evidence>
<proteinExistence type="predicted"/>
<sequence length="80" mass="8757">LCVAFIAFSCIRYACTVLLCADSLGDGLGCGFISQRPSHDDKYGEAAEVTRKLECSHVFHSACIDKWLRIKATCPLCQSL</sequence>
<reference evidence="8" key="1">
    <citation type="journal article" date="2013" name="Nat. Genet.">
        <title>The Capsella rubella genome and the genomic consequences of rapid mating system evolution.</title>
        <authorList>
            <person name="Slotte T."/>
            <person name="Hazzouri K.M."/>
            <person name="Agren J.A."/>
            <person name="Koenig D."/>
            <person name="Maumus F."/>
            <person name="Guo Y.L."/>
            <person name="Steige K."/>
            <person name="Platts A.E."/>
            <person name="Escobar J.S."/>
            <person name="Newman L.K."/>
            <person name="Wang W."/>
            <person name="Mandakova T."/>
            <person name="Vello E."/>
            <person name="Smith L.M."/>
            <person name="Henz S.R."/>
            <person name="Steffen J."/>
            <person name="Takuno S."/>
            <person name="Brandvain Y."/>
            <person name="Coop G."/>
            <person name="Andolfatto P."/>
            <person name="Hu T.T."/>
            <person name="Blanchette M."/>
            <person name="Clark R.M."/>
            <person name="Quesneville H."/>
            <person name="Nordborg M."/>
            <person name="Gaut B.S."/>
            <person name="Lysak M.A."/>
            <person name="Jenkins J."/>
            <person name="Grimwood J."/>
            <person name="Chapman J."/>
            <person name="Prochnik S."/>
            <person name="Shu S."/>
            <person name="Rokhsar D."/>
            <person name="Schmutz J."/>
            <person name="Weigel D."/>
            <person name="Wright S.I."/>
        </authorList>
    </citation>
    <scope>NUCLEOTIDE SEQUENCE [LARGE SCALE GENOMIC DNA]</scope>
    <source>
        <strain evidence="8">cv. Monte Gargano</strain>
    </source>
</reference>
<evidence type="ECO:0000259" key="6">
    <source>
        <dbReference type="PROSITE" id="PS50089"/>
    </source>
</evidence>
<dbReference type="Gene3D" id="3.30.40.10">
    <property type="entry name" value="Zinc/RING finger domain, C3HC4 (zinc finger)"/>
    <property type="match status" value="1"/>
</dbReference>
<dbReference type="EMBL" id="KB870805">
    <property type="protein sequence ID" value="EOA39355.1"/>
    <property type="molecule type" value="Genomic_DNA"/>
</dbReference>
<dbReference type="InterPro" id="IPR051834">
    <property type="entry name" value="RING_finger_E3_ligase"/>
</dbReference>
<dbReference type="InterPro" id="IPR013083">
    <property type="entry name" value="Znf_RING/FYVE/PHD"/>
</dbReference>
<evidence type="ECO:0000313" key="8">
    <source>
        <dbReference type="Proteomes" id="UP000029121"/>
    </source>
</evidence>
<dbReference type="PANTHER" id="PTHR45931">
    <property type="entry name" value="SI:CH211-59O9.10"/>
    <property type="match status" value="1"/>
</dbReference>
<dbReference type="Pfam" id="PF13639">
    <property type="entry name" value="zf-RING_2"/>
    <property type="match status" value="1"/>
</dbReference>
<gene>
    <name evidence="7" type="ORF">CARUB_v10012406mg</name>
</gene>
<keyword evidence="5" id="KW-0732">Signal</keyword>
<dbReference type="AlphaFoldDB" id="R0ILB0"/>
<dbReference type="SUPFAM" id="SSF57850">
    <property type="entry name" value="RING/U-box"/>
    <property type="match status" value="1"/>
</dbReference>
<dbReference type="GO" id="GO:0061630">
    <property type="term" value="F:ubiquitin protein ligase activity"/>
    <property type="evidence" value="ECO:0007669"/>
    <property type="project" value="TreeGrafter"/>
</dbReference>
<accession>R0ILB0</accession>
<evidence type="ECO:0000313" key="7">
    <source>
        <dbReference type="EMBL" id="EOA39355.1"/>
    </source>
</evidence>
<feature type="signal peptide" evidence="5">
    <location>
        <begin position="1"/>
        <end position="16"/>
    </location>
</feature>
<evidence type="ECO:0000256" key="4">
    <source>
        <dbReference type="PROSITE-ProRule" id="PRU00175"/>
    </source>
</evidence>
<protein>
    <recommendedName>
        <fullName evidence="6">RING-type domain-containing protein</fullName>
    </recommendedName>
</protein>
<keyword evidence="8" id="KW-1185">Reference proteome</keyword>
<name>R0ILB0_9BRAS</name>
<organism evidence="7 8">
    <name type="scientific">Capsella rubella</name>
    <dbReference type="NCBI Taxonomy" id="81985"/>
    <lineage>
        <taxon>Eukaryota</taxon>
        <taxon>Viridiplantae</taxon>
        <taxon>Streptophyta</taxon>
        <taxon>Embryophyta</taxon>
        <taxon>Tracheophyta</taxon>
        <taxon>Spermatophyta</taxon>
        <taxon>Magnoliopsida</taxon>
        <taxon>eudicotyledons</taxon>
        <taxon>Gunneridae</taxon>
        <taxon>Pentapetalae</taxon>
        <taxon>rosids</taxon>
        <taxon>malvids</taxon>
        <taxon>Brassicales</taxon>
        <taxon>Brassicaceae</taxon>
        <taxon>Camelineae</taxon>
        <taxon>Capsella</taxon>
    </lineage>
</organism>
<evidence type="ECO:0000256" key="1">
    <source>
        <dbReference type="ARBA" id="ARBA00022723"/>
    </source>
</evidence>
<dbReference type="GO" id="GO:0008270">
    <property type="term" value="F:zinc ion binding"/>
    <property type="evidence" value="ECO:0007669"/>
    <property type="project" value="UniProtKB-KW"/>
</dbReference>
<feature type="non-terminal residue" evidence="7">
    <location>
        <position position="1"/>
    </location>
</feature>
<dbReference type="PANTHER" id="PTHR45931:SF3">
    <property type="entry name" value="RING ZINC FINGER-CONTAINING PROTEIN"/>
    <property type="match status" value="1"/>
</dbReference>
<dbReference type="InterPro" id="IPR001841">
    <property type="entry name" value="Znf_RING"/>
</dbReference>
<dbReference type="GO" id="GO:0005634">
    <property type="term" value="C:nucleus"/>
    <property type="evidence" value="ECO:0007669"/>
    <property type="project" value="TreeGrafter"/>
</dbReference>
<keyword evidence="3" id="KW-0862">Zinc</keyword>
<evidence type="ECO:0000256" key="2">
    <source>
        <dbReference type="ARBA" id="ARBA00022771"/>
    </source>
</evidence>
<feature type="non-terminal residue" evidence="7">
    <location>
        <position position="80"/>
    </location>
</feature>
<evidence type="ECO:0000256" key="3">
    <source>
        <dbReference type="ARBA" id="ARBA00022833"/>
    </source>
</evidence>
<dbReference type="GO" id="GO:0006511">
    <property type="term" value="P:ubiquitin-dependent protein catabolic process"/>
    <property type="evidence" value="ECO:0007669"/>
    <property type="project" value="TreeGrafter"/>
</dbReference>
<dbReference type="PROSITE" id="PS50089">
    <property type="entry name" value="ZF_RING_2"/>
    <property type="match status" value="1"/>
</dbReference>
<keyword evidence="1" id="KW-0479">Metal-binding</keyword>
<feature type="chain" id="PRO_5004353129" description="RING-type domain-containing protein" evidence="5">
    <location>
        <begin position="17"/>
        <end position="80"/>
    </location>
</feature>
<feature type="domain" description="RING-type" evidence="6">
    <location>
        <begin position="53"/>
        <end position="78"/>
    </location>
</feature>